<evidence type="ECO:0000313" key="1">
    <source>
        <dbReference type="EMBL" id="KAJ8930966.1"/>
    </source>
</evidence>
<protein>
    <submittedName>
        <fullName evidence="1">Uncharacterized protein</fullName>
    </submittedName>
</protein>
<reference evidence="1" key="1">
    <citation type="journal article" date="2023" name="Insect Mol. Biol.">
        <title>Genome sequencing provides insights into the evolution of gene families encoding plant cell wall-degrading enzymes in longhorned beetles.</title>
        <authorList>
            <person name="Shin N.R."/>
            <person name="Okamura Y."/>
            <person name="Kirsch R."/>
            <person name="Pauchet Y."/>
        </authorList>
    </citation>
    <scope>NUCLEOTIDE SEQUENCE</scope>
    <source>
        <strain evidence="1">RBIC_L_NR</strain>
    </source>
</reference>
<name>A0AAV8WXM8_9CUCU</name>
<gene>
    <name evidence="1" type="ORF">NQ314_016180</name>
</gene>
<organism evidence="1 2">
    <name type="scientific">Rhamnusium bicolor</name>
    <dbReference type="NCBI Taxonomy" id="1586634"/>
    <lineage>
        <taxon>Eukaryota</taxon>
        <taxon>Metazoa</taxon>
        <taxon>Ecdysozoa</taxon>
        <taxon>Arthropoda</taxon>
        <taxon>Hexapoda</taxon>
        <taxon>Insecta</taxon>
        <taxon>Pterygota</taxon>
        <taxon>Neoptera</taxon>
        <taxon>Endopterygota</taxon>
        <taxon>Coleoptera</taxon>
        <taxon>Polyphaga</taxon>
        <taxon>Cucujiformia</taxon>
        <taxon>Chrysomeloidea</taxon>
        <taxon>Cerambycidae</taxon>
        <taxon>Lepturinae</taxon>
        <taxon>Rhagiini</taxon>
        <taxon>Rhamnusium</taxon>
    </lineage>
</organism>
<dbReference type="AlphaFoldDB" id="A0AAV8WXM8"/>
<dbReference type="EMBL" id="JANEYF010004507">
    <property type="protein sequence ID" value="KAJ8930966.1"/>
    <property type="molecule type" value="Genomic_DNA"/>
</dbReference>
<accession>A0AAV8WXM8</accession>
<sequence>MQSFSVSRTENKSKKVESYSVTDDNTITVNNYEKSGIDNSSADNFIGKNHSLDGRLSVHTDLLSDNSLLNLPNLRNSVDDLILSGVDSGTNLLDNSTSSDEVMNVDQFVNERFKKITEPDIEINGGGLNLDLPTLDLFHFHTS</sequence>
<keyword evidence="2" id="KW-1185">Reference proteome</keyword>
<comment type="caution">
    <text evidence="1">The sequence shown here is derived from an EMBL/GenBank/DDBJ whole genome shotgun (WGS) entry which is preliminary data.</text>
</comment>
<proteinExistence type="predicted"/>
<dbReference type="Proteomes" id="UP001162156">
    <property type="component" value="Unassembled WGS sequence"/>
</dbReference>
<evidence type="ECO:0000313" key="2">
    <source>
        <dbReference type="Proteomes" id="UP001162156"/>
    </source>
</evidence>